<dbReference type="KEGG" id="dfa:DFA_06122"/>
<dbReference type="OMA" id="NDVETCK"/>
<dbReference type="GeneID" id="14876180"/>
<dbReference type="Proteomes" id="UP000007797">
    <property type="component" value="Unassembled WGS sequence"/>
</dbReference>
<proteinExistence type="predicted"/>
<evidence type="ECO:0000313" key="2">
    <source>
        <dbReference type="EMBL" id="EGG23984.1"/>
    </source>
</evidence>
<evidence type="ECO:0000313" key="3">
    <source>
        <dbReference type="Proteomes" id="UP000007797"/>
    </source>
</evidence>
<protein>
    <submittedName>
        <fullName evidence="2">Uncharacterized protein</fullName>
    </submittedName>
</protein>
<organism evidence="2 3">
    <name type="scientific">Cavenderia fasciculata</name>
    <name type="common">Slime mold</name>
    <name type="synonym">Dictyostelium fasciculatum</name>
    <dbReference type="NCBI Taxonomy" id="261658"/>
    <lineage>
        <taxon>Eukaryota</taxon>
        <taxon>Amoebozoa</taxon>
        <taxon>Evosea</taxon>
        <taxon>Eumycetozoa</taxon>
        <taxon>Dictyostelia</taxon>
        <taxon>Acytosteliales</taxon>
        <taxon>Cavenderiaceae</taxon>
        <taxon>Cavenderia</taxon>
    </lineage>
</organism>
<keyword evidence="3" id="KW-1185">Reference proteome</keyword>
<dbReference type="AlphaFoldDB" id="F4PK60"/>
<reference evidence="3" key="1">
    <citation type="journal article" date="2011" name="Genome Res.">
        <title>Phylogeny-wide analysis of social amoeba genomes highlights ancient origins for complex intercellular communication.</title>
        <authorList>
            <person name="Heidel A.J."/>
            <person name="Lawal H.M."/>
            <person name="Felder M."/>
            <person name="Schilde C."/>
            <person name="Helps N.R."/>
            <person name="Tunggal B."/>
            <person name="Rivero F."/>
            <person name="John U."/>
            <person name="Schleicher M."/>
            <person name="Eichinger L."/>
            <person name="Platzer M."/>
            <person name="Noegel A.A."/>
            <person name="Schaap P."/>
            <person name="Gloeckner G."/>
        </authorList>
    </citation>
    <scope>NUCLEOTIDE SEQUENCE [LARGE SCALE GENOMIC DNA]</scope>
    <source>
        <strain evidence="3">SH3</strain>
    </source>
</reference>
<dbReference type="RefSeq" id="XP_004361835.1">
    <property type="nucleotide sequence ID" value="XM_004361778.1"/>
</dbReference>
<accession>F4PK60</accession>
<feature type="signal peptide" evidence="1">
    <location>
        <begin position="1"/>
        <end position="19"/>
    </location>
</feature>
<keyword evidence="1" id="KW-0732">Signal</keyword>
<sequence>MKLFLLSIILAIIIAFVAATPECSFTCDDGVKVFIPNINDVETCKMAVELLECPARRPMPIGQCIPWCPTCHKCHYGLEITNYSFIEN</sequence>
<dbReference type="EMBL" id="GL883007">
    <property type="protein sequence ID" value="EGG23984.1"/>
    <property type="molecule type" value="Genomic_DNA"/>
</dbReference>
<dbReference type="OrthoDB" id="22004at2759"/>
<evidence type="ECO:0000256" key="1">
    <source>
        <dbReference type="SAM" id="SignalP"/>
    </source>
</evidence>
<name>F4PK60_CACFS</name>
<feature type="chain" id="PRO_5003320138" evidence="1">
    <location>
        <begin position="20"/>
        <end position="88"/>
    </location>
</feature>
<gene>
    <name evidence="2" type="ORF">DFA_06122</name>
</gene>